<dbReference type="InterPro" id="IPR004087">
    <property type="entry name" value="KH_dom"/>
</dbReference>
<keyword evidence="2" id="KW-0694">RNA-binding</keyword>
<proteinExistence type="predicted"/>
<evidence type="ECO:0000313" key="5">
    <source>
        <dbReference type="EMBL" id="KAK7602979.1"/>
    </source>
</evidence>
<feature type="compositionally biased region" description="Basic and acidic residues" evidence="3">
    <location>
        <begin position="1"/>
        <end position="10"/>
    </location>
</feature>
<reference evidence="5 6" key="1">
    <citation type="submission" date="2024-03" db="EMBL/GenBank/DDBJ databases">
        <title>Adaptation during the transition from Ophiocordyceps entomopathogen to insect associate is accompanied by gene loss and intensified selection.</title>
        <authorList>
            <person name="Ward C.M."/>
            <person name="Onetto C.A."/>
            <person name="Borneman A.R."/>
        </authorList>
    </citation>
    <scope>NUCLEOTIDE SEQUENCE [LARGE SCALE GENOMIC DNA]</scope>
    <source>
        <strain evidence="5">AWRI1</strain>
        <tissue evidence="5">Single Adult Female</tissue>
    </source>
</reference>
<dbReference type="AlphaFoldDB" id="A0AAN9TPP6"/>
<dbReference type="Proteomes" id="UP001367676">
    <property type="component" value="Unassembled WGS sequence"/>
</dbReference>
<protein>
    <recommendedName>
        <fullName evidence="4">K Homology domain-containing protein</fullName>
    </recommendedName>
</protein>
<gene>
    <name evidence="5" type="ORF">V9T40_002978</name>
</gene>
<feature type="domain" description="K Homology" evidence="4">
    <location>
        <begin position="332"/>
        <end position="405"/>
    </location>
</feature>
<feature type="domain" description="K Homology" evidence="4">
    <location>
        <begin position="109"/>
        <end position="178"/>
    </location>
</feature>
<accession>A0AAN9TPP6</accession>
<evidence type="ECO:0000256" key="2">
    <source>
        <dbReference type="PROSITE-ProRule" id="PRU00117"/>
    </source>
</evidence>
<dbReference type="GO" id="GO:0010468">
    <property type="term" value="P:regulation of gene expression"/>
    <property type="evidence" value="ECO:0007669"/>
    <property type="project" value="UniProtKB-ARBA"/>
</dbReference>
<dbReference type="InterPro" id="IPR036612">
    <property type="entry name" value="KH_dom_type_1_sf"/>
</dbReference>
<keyword evidence="1" id="KW-0677">Repeat</keyword>
<dbReference type="Pfam" id="PF00013">
    <property type="entry name" value="KH_1"/>
    <property type="match status" value="3"/>
</dbReference>
<dbReference type="PANTHER" id="PTHR10288">
    <property type="entry name" value="KH DOMAIN CONTAINING RNA BINDING PROTEIN"/>
    <property type="match status" value="1"/>
</dbReference>
<organism evidence="5 6">
    <name type="scientific">Parthenolecanium corni</name>
    <dbReference type="NCBI Taxonomy" id="536013"/>
    <lineage>
        <taxon>Eukaryota</taxon>
        <taxon>Metazoa</taxon>
        <taxon>Ecdysozoa</taxon>
        <taxon>Arthropoda</taxon>
        <taxon>Hexapoda</taxon>
        <taxon>Insecta</taxon>
        <taxon>Pterygota</taxon>
        <taxon>Neoptera</taxon>
        <taxon>Paraneoptera</taxon>
        <taxon>Hemiptera</taxon>
        <taxon>Sternorrhyncha</taxon>
        <taxon>Coccoidea</taxon>
        <taxon>Coccidae</taxon>
        <taxon>Parthenolecanium</taxon>
    </lineage>
</organism>
<dbReference type="GO" id="GO:0003723">
    <property type="term" value="F:RNA binding"/>
    <property type="evidence" value="ECO:0007669"/>
    <property type="project" value="UniProtKB-UniRule"/>
</dbReference>
<feature type="domain" description="K Homology" evidence="4">
    <location>
        <begin position="27"/>
        <end position="101"/>
    </location>
</feature>
<dbReference type="SMART" id="SM00322">
    <property type="entry name" value="KH"/>
    <property type="match status" value="3"/>
</dbReference>
<feature type="region of interest" description="Disordered" evidence="3">
    <location>
        <begin position="1"/>
        <end position="22"/>
    </location>
</feature>
<comment type="caution">
    <text evidence="5">The sequence shown here is derived from an EMBL/GenBank/DDBJ whole genome shotgun (WGS) entry which is preliminary data.</text>
</comment>
<dbReference type="Gene3D" id="3.30.1370.10">
    <property type="entry name" value="K Homology domain, type 1"/>
    <property type="match status" value="3"/>
</dbReference>
<keyword evidence="6" id="KW-1185">Reference proteome</keyword>
<evidence type="ECO:0000256" key="1">
    <source>
        <dbReference type="ARBA" id="ARBA00022737"/>
    </source>
</evidence>
<evidence type="ECO:0000256" key="3">
    <source>
        <dbReference type="SAM" id="MobiDB-lite"/>
    </source>
</evidence>
<sequence length="414" mass="45434">MSESRKRASSEQEENTTRKIPRNIGAGGVHLKILIPSNLAGVVLGKGGESIIRIQEESNIKAHMSKANEFFPGTNERVCSLSSTEARNIKKGLQMICEKLFEKITSVSEKMTLKMLIPNATAGMIIGKGGEHIRSIKEKTGAFVQLSRLNDLPERIITVSGSRLEIADAAEELVDMIAKDPLSGSCFAINYSETSTPSLNTTTSIRPSILSKNVDFSNGDDYDSRGNDLNFSFNFTCPKTHPGSWIAPDLLGNISSLLRGGGYRNQAINEIVNAIEVLIKYGVLNSGSKRPLSSNGGFSLDNIGHNFPSLLSRAKDNGDAFSLPSHFGEDDQGEFLALQVSDSKVGSIMGTRGSILLEIQQRSKARIRVSRKEEYVDGTKDRIVFIYGGKKEMEAARQLVEWKIREFDLKNSKR</sequence>
<dbReference type="PROSITE" id="PS50084">
    <property type="entry name" value="KH_TYPE_1"/>
    <property type="match status" value="3"/>
</dbReference>
<evidence type="ECO:0000259" key="4">
    <source>
        <dbReference type="SMART" id="SM00322"/>
    </source>
</evidence>
<dbReference type="InterPro" id="IPR004088">
    <property type="entry name" value="KH_dom_type_1"/>
</dbReference>
<dbReference type="SUPFAM" id="SSF54791">
    <property type="entry name" value="Eukaryotic type KH-domain (KH-domain type I)"/>
    <property type="match status" value="3"/>
</dbReference>
<evidence type="ECO:0000313" key="6">
    <source>
        <dbReference type="Proteomes" id="UP001367676"/>
    </source>
</evidence>
<dbReference type="EMBL" id="JBBCAQ010000006">
    <property type="protein sequence ID" value="KAK7602979.1"/>
    <property type="molecule type" value="Genomic_DNA"/>
</dbReference>
<name>A0AAN9TPP6_9HEMI</name>